<dbReference type="Pfam" id="PF00498">
    <property type="entry name" value="FHA"/>
    <property type="match status" value="1"/>
</dbReference>
<evidence type="ECO:0000259" key="5">
    <source>
        <dbReference type="PROSITE" id="PS50006"/>
    </source>
</evidence>
<dbReference type="CDD" id="cd00060">
    <property type="entry name" value="FHA"/>
    <property type="match status" value="1"/>
</dbReference>
<organism evidence="7 8">
    <name type="scientific">Kipferlia bialata</name>
    <dbReference type="NCBI Taxonomy" id="797122"/>
    <lineage>
        <taxon>Eukaryota</taxon>
        <taxon>Metamonada</taxon>
        <taxon>Carpediemonas-like organisms</taxon>
        <taxon>Kipferlia</taxon>
    </lineage>
</organism>
<accession>A0A9K3CY61</accession>
<dbReference type="Gene3D" id="2.60.200.20">
    <property type="match status" value="1"/>
</dbReference>
<proteinExistence type="predicted"/>
<comment type="subcellular location">
    <subcellularLocation>
        <location evidence="1">Chromosome</location>
    </subcellularLocation>
</comment>
<dbReference type="Pfam" id="PF16770">
    <property type="entry name" value="RTT107_BRCT_5"/>
    <property type="match status" value="1"/>
</dbReference>
<evidence type="ECO:0000259" key="6">
    <source>
        <dbReference type="PROSITE" id="PS50172"/>
    </source>
</evidence>
<evidence type="ECO:0000313" key="8">
    <source>
        <dbReference type="Proteomes" id="UP000265618"/>
    </source>
</evidence>
<dbReference type="InterPro" id="IPR000253">
    <property type="entry name" value="FHA_dom"/>
</dbReference>
<dbReference type="InterPro" id="IPR008984">
    <property type="entry name" value="SMAD_FHA_dom_sf"/>
</dbReference>
<feature type="compositionally biased region" description="Low complexity" evidence="4">
    <location>
        <begin position="161"/>
        <end position="172"/>
    </location>
</feature>
<dbReference type="EMBL" id="BDIP01001971">
    <property type="protein sequence ID" value="GIQ85494.1"/>
    <property type="molecule type" value="Genomic_DNA"/>
</dbReference>
<feature type="domain" description="FHA" evidence="5">
    <location>
        <begin position="30"/>
        <end position="88"/>
    </location>
</feature>
<dbReference type="SUPFAM" id="SSF52113">
    <property type="entry name" value="BRCT domain"/>
    <property type="match status" value="1"/>
</dbReference>
<feature type="compositionally biased region" description="Basic residues" evidence="4">
    <location>
        <begin position="186"/>
        <end position="198"/>
    </location>
</feature>
<dbReference type="SUPFAM" id="SSF49879">
    <property type="entry name" value="SMAD/FHA domain"/>
    <property type="match status" value="1"/>
</dbReference>
<reference evidence="7 8" key="1">
    <citation type="journal article" date="2018" name="PLoS ONE">
        <title>The draft genome of Kipferlia bialata reveals reductive genome evolution in fornicate parasites.</title>
        <authorList>
            <person name="Tanifuji G."/>
            <person name="Takabayashi S."/>
            <person name="Kume K."/>
            <person name="Takagi M."/>
            <person name="Nakayama T."/>
            <person name="Kamikawa R."/>
            <person name="Inagaki Y."/>
            <person name="Hashimoto T."/>
        </authorList>
    </citation>
    <scope>NUCLEOTIDE SEQUENCE [LARGE SCALE GENOMIC DNA]</scope>
    <source>
        <strain evidence="7">NY0173</strain>
    </source>
</reference>
<protein>
    <recommendedName>
        <fullName evidence="9">FHA domain-containing protein</fullName>
    </recommendedName>
</protein>
<dbReference type="Proteomes" id="UP000265618">
    <property type="component" value="Unassembled WGS sequence"/>
</dbReference>
<dbReference type="PROSITE" id="PS50006">
    <property type="entry name" value="FHA_DOMAIN"/>
    <property type="match status" value="1"/>
</dbReference>
<evidence type="ECO:0000256" key="4">
    <source>
        <dbReference type="SAM" id="MobiDB-lite"/>
    </source>
</evidence>
<keyword evidence="8" id="KW-1185">Reference proteome</keyword>
<gene>
    <name evidence="7" type="ORF">KIPB_007169</name>
</gene>
<dbReference type="AlphaFoldDB" id="A0A9K3CY61"/>
<evidence type="ECO:0000313" key="7">
    <source>
        <dbReference type="EMBL" id="GIQ85494.1"/>
    </source>
</evidence>
<evidence type="ECO:0008006" key="9">
    <source>
        <dbReference type="Google" id="ProtNLM"/>
    </source>
</evidence>
<keyword evidence="2" id="KW-0158">Chromosome</keyword>
<dbReference type="PROSITE" id="PS50172">
    <property type="entry name" value="BRCT"/>
    <property type="match status" value="1"/>
</dbReference>
<dbReference type="GO" id="GO:0005694">
    <property type="term" value="C:chromosome"/>
    <property type="evidence" value="ECO:0007669"/>
    <property type="project" value="UniProtKB-SubCell"/>
</dbReference>
<dbReference type="InterPro" id="IPR036420">
    <property type="entry name" value="BRCT_dom_sf"/>
</dbReference>
<evidence type="ECO:0000256" key="2">
    <source>
        <dbReference type="ARBA" id="ARBA00022454"/>
    </source>
</evidence>
<feature type="domain" description="BRCT" evidence="6">
    <location>
        <begin position="227"/>
        <end position="319"/>
    </location>
</feature>
<sequence length="512" mass="55264">MARMMTIILSRKDKDNKDKVVKTLKAGTHVLGARKPKNLDSLNGASYVVFSGAAGVSGSHLRLVVTEDSCTIEDMKSRNGSHLNGTALDAGQVTEMPPQGTILMADYGLSYAIPGHPDYDEDLGGTVLVELDPEDVDEAPTISQYEEEAEAEKPKKKAAKRASPAAAKAAKPAPAPKRVKDTLKAPKAKAAKTKKKAKMASPRDSSGLYDETPPGPSLDLGETVVSESEEEGDELTVWMTGYHDDAMRHQVRDRLQQLGAEVERELFADDTEVIVAPKVMRTPRFMTAYVGGIPAVDGQKWIAASLKRGRLVDYEPYRLLPKMADLPKEVQSALSDRGLGVGDHQKGMANLPLQVTPTVVVLTPQLLQDTYDEAGLGRSPVDSRYVMLVRLSAVVASLGAECVLAIQPSVDDLCADALRACDVSVVTGKGDTYPERLTSACKQAVQKELRSRSGKESTLGENDIRVVVVGCDGEPSEHRDAYPEAVHVNKHWLTCLALASHDLPEAFATDMQ</sequence>
<dbReference type="Gene3D" id="3.40.50.10190">
    <property type="entry name" value="BRCT domain"/>
    <property type="match status" value="1"/>
</dbReference>
<dbReference type="InterPro" id="IPR001357">
    <property type="entry name" value="BRCT_dom"/>
</dbReference>
<name>A0A9K3CY61_9EUKA</name>
<evidence type="ECO:0000256" key="1">
    <source>
        <dbReference type="ARBA" id="ARBA00004286"/>
    </source>
</evidence>
<feature type="region of interest" description="Disordered" evidence="4">
    <location>
        <begin position="139"/>
        <end position="231"/>
    </location>
</feature>
<evidence type="ECO:0000256" key="3">
    <source>
        <dbReference type="ARBA" id="ARBA00023306"/>
    </source>
</evidence>
<comment type="caution">
    <text evidence="7">The sequence shown here is derived from an EMBL/GenBank/DDBJ whole genome shotgun (WGS) entry which is preliminary data.</text>
</comment>
<keyword evidence="3" id="KW-0131">Cell cycle</keyword>